<evidence type="ECO:0000313" key="4">
    <source>
        <dbReference type="Proteomes" id="UP001519291"/>
    </source>
</evidence>
<comment type="caution">
    <text evidence="3">The sequence shown here is derived from an EMBL/GenBank/DDBJ whole genome shotgun (WGS) entry which is preliminary data.</text>
</comment>
<dbReference type="EC" id="3.6.1.27" evidence="3"/>
<keyword evidence="1" id="KW-0472">Membrane</keyword>
<dbReference type="PANTHER" id="PTHR14969">
    <property type="entry name" value="SPHINGOSINE-1-PHOSPHATE PHOSPHOHYDROLASE"/>
    <property type="match status" value="1"/>
</dbReference>
<feature type="transmembrane region" description="Helical" evidence="1">
    <location>
        <begin position="177"/>
        <end position="197"/>
    </location>
</feature>
<feature type="transmembrane region" description="Helical" evidence="1">
    <location>
        <begin position="142"/>
        <end position="165"/>
    </location>
</feature>
<dbReference type="Proteomes" id="UP001519291">
    <property type="component" value="Unassembled WGS sequence"/>
</dbReference>
<evidence type="ECO:0000259" key="2">
    <source>
        <dbReference type="SMART" id="SM00014"/>
    </source>
</evidence>
<feature type="transmembrane region" description="Helical" evidence="1">
    <location>
        <begin position="105"/>
        <end position="122"/>
    </location>
</feature>
<organism evidence="3 4">
    <name type="scientific">Streptomyces syringium</name>
    <dbReference type="NCBI Taxonomy" id="76729"/>
    <lineage>
        <taxon>Bacteria</taxon>
        <taxon>Bacillati</taxon>
        <taxon>Actinomycetota</taxon>
        <taxon>Actinomycetes</taxon>
        <taxon>Kitasatosporales</taxon>
        <taxon>Streptomycetaceae</taxon>
        <taxon>Streptomyces</taxon>
    </lineage>
</organism>
<dbReference type="CDD" id="cd03392">
    <property type="entry name" value="PAP2_like_2"/>
    <property type="match status" value="1"/>
</dbReference>
<evidence type="ECO:0000256" key="1">
    <source>
        <dbReference type="SAM" id="Phobius"/>
    </source>
</evidence>
<dbReference type="SMART" id="SM00014">
    <property type="entry name" value="acidPPc"/>
    <property type="match status" value="1"/>
</dbReference>
<protein>
    <submittedName>
        <fullName evidence="3">Undecaprenyl-diphosphatase</fullName>
        <ecNumber evidence="3">3.6.1.27</ecNumber>
    </submittedName>
</protein>
<dbReference type="InterPro" id="IPR000326">
    <property type="entry name" value="PAP2/HPO"/>
</dbReference>
<dbReference type="SUPFAM" id="SSF48317">
    <property type="entry name" value="Acid phosphatase/Vanadium-dependent haloperoxidase"/>
    <property type="match status" value="1"/>
</dbReference>
<feature type="transmembrane region" description="Helical" evidence="1">
    <location>
        <begin position="203"/>
        <end position="224"/>
    </location>
</feature>
<name>A0ABS4YEW2_9ACTN</name>
<dbReference type="Gene3D" id="1.20.144.10">
    <property type="entry name" value="Phosphatidic acid phosphatase type 2/haloperoxidase"/>
    <property type="match status" value="2"/>
</dbReference>
<keyword evidence="1" id="KW-1133">Transmembrane helix</keyword>
<dbReference type="InterPro" id="IPR036938">
    <property type="entry name" value="PAP2/HPO_sf"/>
</dbReference>
<dbReference type="GO" id="GO:0050380">
    <property type="term" value="F:undecaprenyl-diphosphatase activity"/>
    <property type="evidence" value="ECO:0007669"/>
    <property type="project" value="UniProtKB-EC"/>
</dbReference>
<dbReference type="EMBL" id="JAGIOH010000001">
    <property type="protein sequence ID" value="MBP2406453.1"/>
    <property type="molecule type" value="Genomic_DNA"/>
</dbReference>
<dbReference type="Pfam" id="PF01569">
    <property type="entry name" value="PAP2"/>
    <property type="match status" value="1"/>
</dbReference>
<dbReference type="GeneID" id="91572767"/>
<feature type="transmembrane region" description="Helical" evidence="1">
    <location>
        <begin position="21"/>
        <end position="44"/>
    </location>
</feature>
<feature type="transmembrane region" description="Helical" evidence="1">
    <location>
        <begin position="78"/>
        <end position="98"/>
    </location>
</feature>
<sequence>MQVPTRLSAPPAAPVRPTRSVWLRSGAVLCALFLVLLALAGSGWQPLDSLDRRVANDLHPVAVTHDGWTHAMRLLSDWLWDPWTMRAALAVTALWLLWRRQRLPALWIAVTSALGTALQQGLKAGVGRDRPHWADPVATAHYQAFPSGHALTATVACGLLVWLLWLHGAERSRVRAALAVSVVSVLGVGFTRVYLGVHWLSDVVGGVLLGAALVAASAWTYARYAQGPRWRARRGGPSAQPGTAPE</sequence>
<gene>
    <name evidence="3" type="ORF">JO379_005922</name>
</gene>
<keyword evidence="3" id="KW-0378">Hydrolase</keyword>
<dbReference type="RefSeq" id="WP_209517834.1">
    <property type="nucleotide sequence ID" value="NZ_JAGIOH010000001.1"/>
</dbReference>
<proteinExistence type="predicted"/>
<reference evidence="3 4" key="1">
    <citation type="submission" date="2021-03" db="EMBL/GenBank/DDBJ databases">
        <title>Sequencing the genomes of 1000 actinobacteria strains.</title>
        <authorList>
            <person name="Klenk H.-P."/>
        </authorList>
    </citation>
    <scope>NUCLEOTIDE SEQUENCE [LARGE SCALE GENOMIC DNA]</scope>
    <source>
        <strain evidence="3 4">DSM 41480</strain>
    </source>
</reference>
<evidence type="ECO:0000313" key="3">
    <source>
        <dbReference type="EMBL" id="MBP2406453.1"/>
    </source>
</evidence>
<keyword evidence="4" id="KW-1185">Reference proteome</keyword>
<feature type="domain" description="Phosphatidic acid phosphatase type 2/haloperoxidase" evidence="2">
    <location>
        <begin position="102"/>
        <end position="218"/>
    </location>
</feature>
<accession>A0ABS4YEW2</accession>
<keyword evidence="1" id="KW-0812">Transmembrane</keyword>
<dbReference type="PANTHER" id="PTHR14969:SF13">
    <property type="entry name" value="AT30094P"/>
    <property type="match status" value="1"/>
</dbReference>